<protein>
    <submittedName>
        <fullName evidence="8">PTS system mannitol-specific IIB component</fullName>
    </submittedName>
</protein>
<dbReference type="GO" id="GO:0008982">
    <property type="term" value="F:protein-N(PI)-phosphohistidine-sugar phosphotransferase activity"/>
    <property type="evidence" value="ECO:0007669"/>
    <property type="project" value="InterPro"/>
</dbReference>
<evidence type="ECO:0000256" key="3">
    <source>
        <dbReference type="ARBA" id="ARBA00022553"/>
    </source>
</evidence>
<dbReference type="GO" id="GO:0009401">
    <property type="term" value="P:phosphoenolpyruvate-dependent sugar phosphotransferase system"/>
    <property type="evidence" value="ECO:0007669"/>
    <property type="project" value="UniProtKB-KW"/>
</dbReference>
<dbReference type="OrthoDB" id="3294960at2"/>
<dbReference type="AlphaFoldDB" id="A0A2T0S883"/>
<evidence type="ECO:0000313" key="8">
    <source>
        <dbReference type="EMBL" id="PRY29626.1"/>
    </source>
</evidence>
<dbReference type="Pfam" id="PF02302">
    <property type="entry name" value="PTS_IIB"/>
    <property type="match status" value="1"/>
</dbReference>
<dbReference type="RefSeq" id="WP_106127246.1">
    <property type="nucleotide sequence ID" value="NZ_PVZG01000006.1"/>
</dbReference>
<keyword evidence="6" id="KW-0598">Phosphotransferase system</keyword>
<dbReference type="InterPro" id="IPR003501">
    <property type="entry name" value="PTS_EIIB_2/3"/>
</dbReference>
<feature type="domain" description="Phosphotransferase system EIIB component type 2/3" evidence="7">
    <location>
        <begin position="11"/>
        <end position="89"/>
    </location>
</feature>
<dbReference type="Proteomes" id="UP000239209">
    <property type="component" value="Unassembled WGS sequence"/>
</dbReference>
<evidence type="ECO:0000256" key="6">
    <source>
        <dbReference type="ARBA" id="ARBA00022683"/>
    </source>
</evidence>
<dbReference type="PANTHER" id="PTHR30181:SF2">
    <property type="entry name" value="PTS SYSTEM MANNITOL-SPECIFIC EIICBA COMPONENT"/>
    <property type="match status" value="1"/>
</dbReference>
<evidence type="ECO:0000256" key="1">
    <source>
        <dbReference type="ARBA" id="ARBA00002434"/>
    </source>
</evidence>
<dbReference type="InterPro" id="IPR050893">
    <property type="entry name" value="Sugar_PTS"/>
</dbReference>
<keyword evidence="3" id="KW-0597">Phosphoprotein</keyword>
<name>A0A2T0S883_9ACTN</name>
<dbReference type="InterPro" id="IPR036095">
    <property type="entry name" value="PTS_EIIB-like_sf"/>
</dbReference>
<evidence type="ECO:0000256" key="5">
    <source>
        <dbReference type="ARBA" id="ARBA00022679"/>
    </source>
</evidence>
<dbReference type="SUPFAM" id="SSF52794">
    <property type="entry name" value="PTS system IIB component-like"/>
    <property type="match status" value="1"/>
</dbReference>
<comment type="function">
    <text evidence="1">The phosphoenolpyruvate-dependent sugar phosphotransferase system (sugar PTS), a major carbohydrate active transport system, catalyzes the phosphorylation of incoming sugar substrates concomitantly with their translocation across the cell membrane. The enzyme II CmtAB PTS system is involved in D-mannitol transport.</text>
</comment>
<reference evidence="8 9" key="1">
    <citation type="submission" date="2018-03" db="EMBL/GenBank/DDBJ databases">
        <title>Genomic Encyclopedia of Archaeal and Bacterial Type Strains, Phase II (KMG-II): from individual species to whole genera.</title>
        <authorList>
            <person name="Goeker M."/>
        </authorList>
    </citation>
    <scope>NUCLEOTIDE SEQUENCE [LARGE SCALE GENOMIC DNA]</scope>
    <source>
        <strain evidence="8 9">DSM 45348</strain>
    </source>
</reference>
<gene>
    <name evidence="8" type="ORF">CLV70_106348</name>
</gene>
<keyword evidence="4" id="KW-0762">Sugar transport</keyword>
<keyword evidence="9" id="KW-1185">Reference proteome</keyword>
<dbReference type="PANTHER" id="PTHR30181">
    <property type="entry name" value="MANNITOL PERMEASE IIC COMPONENT"/>
    <property type="match status" value="1"/>
</dbReference>
<keyword evidence="5" id="KW-0808">Transferase</keyword>
<comment type="caution">
    <text evidence="8">The sequence shown here is derived from an EMBL/GenBank/DDBJ whole genome shotgun (WGS) entry which is preliminary data.</text>
</comment>
<dbReference type="GO" id="GO:0090563">
    <property type="term" value="F:protein-phosphocysteine-sugar phosphotransferase activity"/>
    <property type="evidence" value="ECO:0007669"/>
    <property type="project" value="TreeGrafter"/>
</dbReference>
<keyword evidence="2" id="KW-0813">Transport</keyword>
<evidence type="ECO:0000256" key="4">
    <source>
        <dbReference type="ARBA" id="ARBA00022597"/>
    </source>
</evidence>
<organism evidence="8 9">
    <name type="scientific">Pseudosporangium ferrugineum</name>
    <dbReference type="NCBI Taxonomy" id="439699"/>
    <lineage>
        <taxon>Bacteria</taxon>
        <taxon>Bacillati</taxon>
        <taxon>Actinomycetota</taxon>
        <taxon>Actinomycetes</taxon>
        <taxon>Micromonosporales</taxon>
        <taxon>Micromonosporaceae</taxon>
        <taxon>Pseudosporangium</taxon>
    </lineage>
</organism>
<dbReference type="Gene3D" id="3.40.50.2300">
    <property type="match status" value="1"/>
</dbReference>
<sequence>MSSIEGERIRKLVVACDAGMGSSVMLAGQLRRELRKLPVTVEHHPVAAIPPDADVVLCQAGLAERARAGAPGSVVVGFRMFLGDPAVARVVAAVKQGGVVVGTTGN</sequence>
<evidence type="ECO:0000313" key="9">
    <source>
        <dbReference type="Proteomes" id="UP000239209"/>
    </source>
</evidence>
<dbReference type="GO" id="GO:0005886">
    <property type="term" value="C:plasma membrane"/>
    <property type="evidence" value="ECO:0007669"/>
    <property type="project" value="TreeGrafter"/>
</dbReference>
<dbReference type="EMBL" id="PVZG01000006">
    <property type="protein sequence ID" value="PRY29626.1"/>
    <property type="molecule type" value="Genomic_DNA"/>
</dbReference>
<evidence type="ECO:0000259" key="7">
    <source>
        <dbReference type="Pfam" id="PF02302"/>
    </source>
</evidence>
<accession>A0A2T0S883</accession>
<evidence type="ECO:0000256" key="2">
    <source>
        <dbReference type="ARBA" id="ARBA00022448"/>
    </source>
</evidence>
<proteinExistence type="predicted"/>